<comment type="function">
    <text evidence="7">Part of the tripartite ATP-independent periplasmic (TRAP) transport system.</text>
</comment>
<dbReference type="EMBL" id="CP046620">
    <property type="protein sequence ID" value="QHQ36519.1"/>
    <property type="molecule type" value="Genomic_DNA"/>
</dbReference>
<dbReference type="Proteomes" id="UP000464495">
    <property type="component" value="Chromosome"/>
</dbReference>
<evidence type="ECO:0000256" key="1">
    <source>
        <dbReference type="ARBA" id="ARBA00004651"/>
    </source>
</evidence>
<dbReference type="AlphaFoldDB" id="A0A6P1T5F4"/>
<feature type="transmembrane region" description="Helical" evidence="7">
    <location>
        <begin position="100"/>
        <end position="121"/>
    </location>
</feature>
<feature type="transmembrane region" description="Helical" evidence="7">
    <location>
        <begin position="21"/>
        <end position="54"/>
    </location>
</feature>
<proteinExistence type="inferred from homology"/>
<sequence length="178" mass="19007">MAARADVTDSFETSRSGISGAAASLITLWAVLGGALLLVVVIMNVLSVIGAAVWVPLPGDFEMTEIGVAVAVFMFLPYCELTGSNVTADIFTARAGPRTIAFFKLLGSIVAVIFSLLLLWRNYANMQSQKEYEYTTAILQFPTWVAFIPILVSLALLAVAACLTLLENGGTVLDADRQ</sequence>
<keyword evidence="6 7" id="KW-0472">Membrane</keyword>
<keyword evidence="4 7" id="KW-0812">Transmembrane</keyword>
<comment type="subunit">
    <text evidence="7">The complex comprises the extracytoplasmic solute receptor protein and the two transmembrane proteins.</text>
</comment>
<dbReference type="KEGG" id="amaq:GO499_15735"/>
<keyword evidence="5 7" id="KW-1133">Transmembrane helix</keyword>
<dbReference type="GO" id="GO:0022857">
    <property type="term" value="F:transmembrane transporter activity"/>
    <property type="evidence" value="ECO:0007669"/>
    <property type="project" value="UniProtKB-UniRule"/>
</dbReference>
<accession>A0A6P1T5F4</accession>
<evidence type="ECO:0000256" key="3">
    <source>
        <dbReference type="ARBA" id="ARBA00022475"/>
    </source>
</evidence>
<gene>
    <name evidence="9" type="ORF">GO499_15735</name>
</gene>
<evidence type="ECO:0000313" key="10">
    <source>
        <dbReference type="Proteomes" id="UP000464495"/>
    </source>
</evidence>
<comment type="similarity">
    <text evidence="7">Belongs to the TRAP transporter small permease family.</text>
</comment>
<protein>
    <recommendedName>
        <fullName evidence="7">TRAP transporter small permease protein</fullName>
    </recommendedName>
</protein>
<evidence type="ECO:0000256" key="5">
    <source>
        <dbReference type="ARBA" id="ARBA00022989"/>
    </source>
</evidence>
<evidence type="ECO:0000256" key="4">
    <source>
        <dbReference type="ARBA" id="ARBA00022692"/>
    </source>
</evidence>
<dbReference type="Pfam" id="PF04290">
    <property type="entry name" value="DctQ"/>
    <property type="match status" value="1"/>
</dbReference>
<evidence type="ECO:0000313" key="9">
    <source>
        <dbReference type="EMBL" id="QHQ36519.1"/>
    </source>
</evidence>
<comment type="subcellular location">
    <subcellularLocation>
        <location evidence="7">Cell inner membrane</location>
        <topology evidence="7">Multi-pass membrane protein</topology>
    </subcellularLocation>
    <subcellularLocation>
        <location evidence="1">Cell membrane</location>
        <topology evidence="1">Multi-pass membrane protein</topology>
    </subcellularLocation>
</comment>
<evidence type="ECO:0000259" key="8">
    <source>
        <dbReference type="Pfam" id="PF04290"/>
    </source>
</evidence>
<reference evidence="9 10" key="1">
    <citation type="submission" date="2019-12" db="EMBL/GenBank/DDBJ databases">
        <title>Complete genome sequence of Algicella marina strain 9Alg 56(T) isolated from the red alga Tichocarpus crinitus.</title>
        <authorList>
            <person name="Kim S.-G."/>
            <person name="Nedashkovskaya O.I."/>
        </authorList>
    </citation>
    <scope>NUCLEOTIDE SEQUENCE [LARGE SCALE GENOMIC DNA]</scope>
    <source>
        <strain evidence="9 10">9Alg 56</strain>
    </source>
</reference>
<organism evidence="9 10">
    <name type="scientific">Algicella marina</name>
    <dbReference type="NCBI Taxonomy" id="2683284"/>
    <lineage>
        <taxon>Bacteria</taxon>
        <taxon>Pseudomonadati</taxon>
        <taxon>Pseudomonadota</taxon>
        <taxon>Alphaproteobacteria</taxon>
        <taxon>Rhodobacterales</taxon>
        <taxon>Paracoccaceae</taxon>
        <taxon>Algicella</taxon>
    </lineage>
</organism>
<dbReference type="InterPro" id="IPR055348">
    <property type="entry name" value="DctQ"/>
</dbReference>
<name>A0A6P1T5F4_9RHOB</name>
<evidence type="ECO:0000256" key="2">
    <source>
        <dbReference type="ARBA" id="ARBA00022448"/>
    </source>
</evidence>
<feature type="transmembrane region" description="Helical" evidence="7">
    <location>
        <begin position="66"/>
        <end position="88"/>
    </location>
</feature>
<keyword evidence="7" id="KW-0997">Cell inner membrane</keyword>
<keyword evidence="10" id="KW-1185">Reference proteome</keyword>
<keyword evidence="3" id="KW-1003">Cell membrane</keyword>
<evidence type="ECO:0000256" key="6">
    <source>
        <dbReference type="ARBA" id="ARBA00023136"/>
    </source>
</evidence>
<keyword evidence="2 7" id="KW-0813">Transport</keyword>
<evidence type="ECO:0000256" key="7">
    <source>
        <dbReference type="RuleBase" id="RU369079"/>
    </source>
</evidence>
<dbReference type="GO" id="GO:0005886">
    <property type="term" value="C:plasma membrane"/>
    <property type="evidence" value="ECO:0007669"/>
    <property type="project" value="UniProtKB-SubCell"/>
</dbReference>
<feature type="transmembrane region" description="Helical" evidence="7">
    <location>
        <begin position="141"/>
        <end position="166"/>
    </location>
</feature>
<feature type="domain" description="Tripartite ATP-independent periplasmic transporters DctQ component" evidence="8">
    <location>
        <begin position="41"/>
        <end position="167"/>
    </location>
</feature>